<evidence type="ECO:0000256" key="10">
    <source>
        <dbReference type="ARBA" id="ARBA00023274"/>
    </source>
</evidence>
<comment type="similarity">
    <text evidence="3 11">Belongs to the snRNP Sm proteins family.</text>
</comment>
<dbReference type="GO" id="GO:0005681">
    <property type="term" value="C:spliceosomal complex"/>
    <property type="evidence" value="ECO:0007669"/>
    <property type="project" value="UniProtKB-KW"/>
</dbReference>
<keyword evidence="4" id="KW-0963">Cytoplasm</keyword>
<keyword evidence="5 11" id="KW-0507">mRNA processing</keyword>
<keyword evidence="7 11" id="KW-0694">RNA-binding</keyword>
<comment type="caution">
    <text evidence="13">The sequence shown here is derived from an EMBL/GenBank/DDBJ whole genome shotgun (WGS) entry which is preliminary data.</text>
</comment>
<dbReference type="GO" id="GO:0005682">
    <property type="term" value="C:U5 snRNP"/>
    <property type="evidence" value="ECO:0007669"/>
    <property type="project" value="UniProtKB-UniRule"/>
</dbReference>
<dbReference type="InterPro" id="IPR047575">
    <property type="entry name" value="Sm"/>
</dbReference>
<evidence type="ECO:0000259" key="12">
    <source>
        <dbReference type="PROSITE" id="PS52002"/>
    </source>
</evidence>
<reference evidence="13 14" key="1">
    <citation type="journal article" date="2016" name="Appl. Microbiol. Biotechnol.">
        <title>Characterization of T-DNA insertion mutants with decreased virulence in the entomopathogenic fungus Beauveria bassiana JEF-007.</title>
        <authorList>
            <person name="Kim S."/>
            <person name="Lee S.J."/>
            <person name="Nai Y.S."/>
            <person name="Yu J.S."/>
            <person name="Lee M.R."/>
            <person name="Yang Y.T."/>
            <person name="Kim J.S."/>
        </authorList>
    </citation>
    <scope>NUCLEOTIDE SEQUENCE [LARGE SCALE GENOMIC DNA]</scope>
    <source>
        <strain evidence="13 14">JEF-007</strain>
    </source>
</reference>
<dbReference type="GO" id="GO:0005686">
    <property type="term" value="C:U2 snRNP"/>
    <property type="evidence" value="ECO:0007669"/>
    <property type="project" value="UniProtKB-UniRule"/>
</dbReference>
<dbReference type="EMBL" id="MRVG01000004">
    <property type="protein sequence ID" value="PMB69903.1"/>
    <property type="molecule type" value="Genomic_DNA"/>
</dbReference>
<dbReference type="CDD" id="cd01718">
    <property type="entry name" value="Sm_E"/>
    <property type="match status" value="1"/>
</dbReference>
<keyword evidence="6 11" id="KW-0747">Spliceosome</keyword>
<evidence type="ECO:0000256" key="9">
    <source>
        <dbReference type="ARBA" id="ARBA00023242"/>
    </source>
</evidence>
<dbReference type="SUPFAM" id="SSF50182">
    <property type="entry name" value="Sm-like ribonucleoproteins"/>
    <property type="match status" value="1"/>
</dbReference>
<protein>
    <recommendedName>
        <fullName evidence="11">Small nuclear ribonucleoprotein E</fullName>
        <shortName evidence="11">snRNP-E</shortName>
    </recommendedName>
    <alternativeName>
        <fullName evidence="11">Sm protein E</fullName>
    </alternativeName>
</protein>
<dbReference type="Proteomes" id="UP000235728">
    <property type="component" value="Unassembled WGS sequence"/>
</dbReference>
<dbReference type="Gene3D" id="2.30.30.100">
    <property type="match status" value="1"/>
</dbReference>
<dbReference type="GO" id="GO:0005685">
    <property type="term" value="C:U1 snRNP"/>
    <property type="evidence" value="ECO:0007669"/>
    <property type="project" value="UniProtKB-UniRule"/>
</dbReference>
<dbReference type="Pfam" id="PF01423">
    <property type="entry name" value="LSM"/>
    <property type="match status" value="1"/>
</dbReference>
<keyword evidence="8 11" id="KW-0508">mRNA splicing</keyword>
<evidence type="ECO:0000256" key="4">
    <source>
        <dbReference type="ARBA" id="ARBA00022490"/>
    </source>
</evidence>
<keyword evidence="10 11" id="KW-0687">Ribonucleoprotein</keyword>
<feature type="domain" description="Sm" evidence="12">
    <location>
        <begin position="62"/>
        <end position="141"/>
    </location>
</feature>
<sequence length="141" mass="15454">MTGRGGGGGRRVLLPPMPYLVMHGTIIINGQVESSISLSGVDQAMEAHRGGPIRKSHVAGAERQKKRHLAGNATVSVWLYEQLGIRVEGKIRGFDEFMNLVLDDAVEVRQITKTNDKETRRPLGQILLKGDNVSLIQNLSE</sequence>
<evidence type="ECO:0000256" key="3">
    <source>
        <dbReference type="ARBA" id="ARBA00006850"/>
    </source>
</evidence>
<dbReference type="AlphaFoldDB" id="A0A2N6NRL8"/>
<comment type="function">
    <text evidence="11">Involved in pre-mRNA splicing. Binds and is required for the stability of snRNA U1, U2, U4 and U5 which contain a highly conserved structural motif called the Sm binding site. Involved in cap modification.</text>
</comment>
<evidence type="ECO:0000256" key="2">
    <source>
        <dbReference type="ARBA" id="ARBA00004496"/>
    </source>
</evidence>
<organism evidence="13 14">
    <name type="scientific">Beauveria bassiana</name>
    <name type="common">White muscardine disease fungus</name>
    <name type="synonym">Tritirachium shiotae</name>
    <dbReference type="NCBI Taxonomy" id="176275"/>
    <lineage>
        <taxon>Eukaryota</taxon>
        <taxon>Fungi</taxon>
        <taxon>Dikarya</taxon>
        <taxon>Ascomycota</taxon>
        <taxon>Pezizomycotina</taxon>
        <taxon>Sordariomycetes</taxon>
        <taxon>Hypocreomycetidae</taxon>
        <taxon>Hypocreales</taxon>
        <taxon>Cordycipitaceae</taxon>
        <taxon>Beauveria</taxon>
    </lineage>
</organism>
<keyword evidence="9 11" id="KW-0539">Nucleus</keyword>
<evidence type="ECO:0000313" key="14">
    <source>
        <dbReference type="Proteomes" id="UP000235728"/>
    </source>
</evidence>
<dbReference type="PROSITE" id="PS52002">
    <property type="entry name" value="SM"/>
    <property type="match status" value="1"/>
</dbReference>
<dbReference type="SMART" id="SM00651">
    <property type="entry name" value="Sm"/>
    <property type="match status" value="1"/>
</dbReference>
<accession>A0A2N6NRL8</accession>
<evidence type="ECO:0000256" key="11">
    <source>
        <dbReference type="RuleBase" id="RU365053"/>
    </source>
</evidence>
<name>A0A2N6NRL8_BEABA</name>
<dbReference type="PANTHER" id="PTHR11193">
    <property type="entry name" value="SMALL NUCLEAR RIBONUCLEOPROTEIN E"/>
    <property type="match status" value="1"/>
</dbReference>
<dbReference type="InterPro" id="IPR027078">
    <property type="entry name" value="snRNP-E"/>
</dbReference>
<comment type="subcellular location">
    <subcellularLocation>
        <location evidence="2">Cytoplasm</location>
    </subcellularLocation>
    <subcellularLocation>
        <location evidence="1 11">Nucleus</location>
    </subcellularLocation>
</comment>
<evidence type="ECO:0000256" key="6">
    <source>
        <dbReference type="ARBA" id="ARBA00022728"/>
    </source>
</evidence>
<evidence type="ECO:0000256" key="5">
    <source>
        <dbReference type="ARBA" id="ARBA00022664"/>
    </source>
</evidence>
<gene>
    <name evidence="13" type="primary">snrpe</name>
    <name evidence="13" type="ORF">BM221_004550</name>
</gene>
<dbReference type="InterPro" id="IPR010920">
    <property type="entry name" value="LSM_dom_sf"/>
</dbReference>
<dbReference type="GO" id="GO:0005737">
    <property type="term" value="C:cytoplasm"/>
    <property type="evidence" value="ECO:0007669"/>
    <property type="project" value="UniProtKB-SubCell"/>
</dbReference>
<dbReference type="InterPro" id="IPR001163">
    <property type="entry name" value="Sm_dom_euk/arc"/>
</dbReference>
<dbReference type="GO" id="GO:0000387">
    <property type="term" value="P:spliceosomal snRNP assembly"/>
    <property type="evidence" value="ECO:0007669"/>
    <property type="project" value="UniProtKB-UniRule"/>
</dbReference>
<dbReference type="GO" id="GO:0046540">
    <property type="term" value="C:U4/U6 x U5 tri-snRNP complex"/>
    <property type="evidence" value="ECO:0007669"/>
    <property type="project" value="UniProtKB-UniRule"/>
</dbReference>
<evidence type="ECO:0000256" key="1">
    <source>
        <dbReference type="ARBA" id="ARBA00004123"/>
    </source>
</evidence>
<evidence type="ECO:0000256" key="8">
    <source>
        <dbReference type="ARBA" id="ARBA00023187"/>
    </source>
</evidence>
<proteinExistence type="inferred from homology"/>
<evidence type="ECO:0000256" key="7">
    <source>
        <dbReference type="ARBA" id="ARBA00022884"/>
    </source>
</evidence>
<evidence type="ECO:0000313" key="13">
    <source>
        <dbReference type="EMBL" id="PMB69903.1"/>
    </source>
</evidence>
<dbReference type="GO" id="GO:0003723">
    <property type="term" value="F:RNA binding"/>
    <property type="evidence" value="ECO:0007669"/>
    <property type="project" value="UniProtKB-KW"/>
</dbReference>
<dbReference type="GO" id="GO:0005687">
    <property type="term" value="C:U4 snRNP"/>
    <property type="evidence" value="ECO:0007669"/>
    <property type="project" value="UniProtKB-UniRule"/>
</dbReference>